<proteinExistence type="predicted"/>
<keyword evidence="2" id="KW-1185">Reference proteome</keyword>
<dbReference type="EMBL" id="BGPR01007628">
    <property type="protein sequence ID" value="GBN28331.1"/>
    <property type="molecule type" value="Genomic_DNA"/>
</dbReference>
<accession>A0A4Y2MME2</accession>
<protein>
    <submittedName>
        <fullName evidence="1">Uncharacterized protein</fullName>
    </submittedName>
</protein>
<gene>
    <name evidence="1" type="ORF">AVEN_80744_1</name>
</gene>
<evidence type="ECO:0000313" key="2">
    <source>
        <dbReference type="Proteomes" id="UP000499080"/>
    </source>
</evidence>
<dbReference type="AlphaFoldDB" id="A0A4Y2MME2"/>
<name>A0A4Y2MME2_ARAVE</name>
<dbReference type="Proteomes" id="UP000499080">
    <property type="component" value="Unassembled WGS sequence"/>
</dbReference>
<reference evidence="1 2" key="1">
    <citation type="journal article" date="2019" name="Sci. Rep.">
        <title>Orb-weaving spider Araneus ventricosus genome elucidates the spidroin gene catalogue.</title>
        <authorList>
            <person name="Kono N."/>
            <person name="Nakamura H."/>
            <person name="Ohtoshi R."/>
            <person name="Moran D.A.P."/>
            <person name="Shinohara A."/>
            <person name="Yoshida Y."/>
            <person name="Fujiwara M."/>
            <person name="Mori M."/>
            <person name="Tomita M."/>
            <person name="Arakawa K."/>
        </authorList>
    </citation>
    <scope>NUCLEOTIDE SEQUENCE [LARGE SCALE GENOMIC DNA]</scope>
</reference>
<organism evidence="1 2">
    <name type="scientific">Araneus ventricosus</name>
    <name type="common">Orbweaver spider</name>
    <name type="synonym">Epeira ventricosa</name>
    <dbReference type="NCBI Taxonomy" id="182803"/>
    <lineage>
        <taxon>Eukaryota</taxon>
        <taxon>Metazoa</taxon>
        <taxon>Ecdysozoa</taxon>
        <taxon>Arthropoda</taxon>
        <taxon>Chelicerata</taxon>
        <taxon>Arachnida</taxon>
        <taxon>Araneae</taxon>
        <taxon>Araneomorphae</taxon>
        <taxon>Entelegynae</taxon>
        <taxon>Araneoidea</taxon>
        <taxon>Araneidae</taxon>
        <taxon>Araneus</taxon>
    </lineage>
</organism>
<comment type="caution">
    <text evidence="1">The sequence shown here is derived from an EMBL/GenBank/DDBJ whole genome shotgun (WGS) entry which is preliminary data.</text>
</comment>
<sequence>MPADFPWYVLLVVSSSPIKRVRWLSPNQQASRAPDGHSYPSISSCPFSIDFFISEPAEQVDQLIKPSLSEISSPYTNSHFYTSVVQNLTKWCIMCNDPLLKG</sequence>
<evidence type="ECO:0000313" key="1">
    <source>
        <dbReference type="EMBL" id="GBN28331.1"/>
    </source>
</evidence>